<sequence length="632" mass="70080">MFNYRNSIHVSFSYPGKLIIASLILLNPFITNCFGQKLKNAPGSPLPIHTYPITDSLNVLLADRNHIRALKEQLKKDLLSDLGHFEIRDTAVLKSYYRILGDLAFYERNNDQALAYYDTLRTLEVKPAAQATSALVKRSLIASGDPESADYMVNFHAVFTKKINAIAYESAASSLQRIRQQYANLTAAEYVKIAASDLNPPIANGPLSIRNLDYVLFLFYEMHDFDKVSKVVTLVMDSVTRAAARKQVNIWPARELTLPPGKPYTPVVICVFDLGTDISVFKDRLYTNKKEKIDGLDNDHNSYVDDVHGVAYDLQENKDSHLLMPLTAERQKSYPDAVKLLKGYGDDEAGIESTEFRYFKDVTTKANVVQRDSIWNLINLVADYVHGTHVAGIAMRGNPYARLLTVRFSEDVGFTPDAKSPAVETELKVAKNLKDLVKYWKAANVRVVTMSWGYFISDYQTDIAKYNPKMPADEQKNLAVKLWTMRKNALYEAFSSAPGILFVASNGNKNSNSDMDLRYPAALDIPNMIGVGSVNSAGLETDFTATGKKVAIHANGYLVESFAPGGSKILLSGTSMATPYIANLAAKLIAMKPSLSPAEVITLIKKGADISADGRIKLVNPKRSFELLTALK</sequence>
<dbReference type="Proteomes" id="UP000215002">
    <property type="component" value="Chromosome"/>
</dbReference>
<evidence type="ECO:0000256" key="3">
    <source>
        <dbReference type="ARBA" id="ARBA00022801"/>
    </source>
</evidence>
<keyword evidence="2 5" id="KW-0645">Protease</keyword>
<evidence type="ECO:0000256" key="1">
    <source>
        <dbReference type="ARBA" id="ARBA00011073"/>
    </source>
</evidence>
<dbReference type="PROSITE" id="PS51892">
    <property type="entry name" value="SUBTILASE"/>
    <property type="match status" value="1"/>
</dbReference>
<feature type="active site" description="Charge relay system" evidence="5">
    <location>
        <position position="575"/>
    </location>
</feature>
<dbReference type="GO" id="GO:0004252">
    <property type="term" value="F:serine-type endopeptidase activity"/>
    <property type="evidence" value="ECO:0007669"/>
    <property type="project" value="UniProtKB-UniRule"/>
</dbReference>
<evidence type="ECO:0000256" key="2">
    <source>
        <dbReference type="ARBA" id="ARBA00022670"/>
    </source>
</evidence>
<evidence type="ECO:0000259" key="6">
    <source>
        <dbReference type="Pfam" id="PF00082"/>
    </source>
</evidence>
<dbReference type="Pfam" id="PF00082">
    <property type="entry name" value="Peptidase_S8"/>
    <property type="match status" value="1"/>
</dbReference>
<dbReference type="InterPro" id="IPR015500">
    <property type="entry name" value="Peptidase_S8_subtilisin-rel"/>
</dbReference>
<evidence type="ECO:0000313" key="7">
    <source>
        <dbReference type="EMBL" id="ASU34161.1"/>
    </source>
</evidence>
<gene>
    <name evidence="7" type="ORF">MuYL_2272</name>
</gene>
<accession>A0A223NX78</accession>
<protein>
    <submittedName>
        <fullName evidence="7">Cell wall-associated protease</fullName>
    </submittedName>
</protein>
<evidence type="ECO:0000313" key="8">
    <source>
        <dbReference type="Proteomes" id="UP000215002"/>
    </source>
</evidence>
<evidence type="ECO:0000256" key="4">
    <source>
        <dbReference type="ARBA" id="ARBA00022825"/>
    </source>
</evidence>
<name>A0A223NX78_9SPHI</name>
<dbReference type="InterPro" id="IPR050131">
    <property type="entry name" value="Peptidase_S8_subtilisin-like"/>
</dbReference>
<feature type="active site" description="Charge relay system" evidence="5">
    <location>
        <position position="386"/>
    </location>
</feature>
<dbReference type="Gene3D" id="3.40.50.200">
    <property type="entry name" value="Peptidase S8/S53 domain"/>
    <property type="match status" value="1"/>
</dbReference>
<dbReference type="OrthoDB" id="9813435at2"/>
<organism evidence="7 8">
    <name type="scientific">Mucilaginibacter xinganensis</name>
    <dbReference type="NCBI Taxonomy" id="1234841"/>
    <lineage>
        <taxon>Bacteria</taxon>
        <taxon>Pseudomonadati</taxon>
        <taxon>Bacteroidota</taxon>
        <taxon>Sphingobacteriia</taxon>
        <taxon>Sphingobacteriales</taxon>
        <taxon>Sphingobacteriaceae</taxon>
        <taxon>Mucilaginibacter</taxon>
    </lineage>
</organism>
<dbReference type="SUPFAM" id="SSF52743">
    <property type="entry name" value="Subtilisin-like"/>
    <property type="match status" value="1"/>
</dbReference>
<dbReference type="InterPro" id="IPR000209">
    <property type="entry name" value="Peptidase_S8/S53_dom"/>
</dbReference>
<dbReference type="PANTHER" id="PTHR43806">
    <property type="entry name" value="PEPTIDASE S8"/>
    <property type="match status" value="1"/>
</dbReference>
<reference evidence="7 8" key="1">
    <citation type="submission" date="2017-08" db="EMBL/GenBank/DDBJ databases">
        <title>Complete genome sequence of Mucilaginibacter sp. strain BJC16-A31.</title>
        <authorList>
            <consortium name="Henan University of Science and Technology"/>
            <person name="You X."/>
        </authorList>
    </citation>
    <scope>NUCLEOTIDE SEQUENCE [LARGE SCALE GENOMIC DNA]</scope>
    <source>
        <strain evidence="7 8">BJC16-A31</strain>
    </source>
</reference>
<dbReference type="PRINTS" id="PR00723">
    <property type="entry name" value="SUBTILISIN"/>
</dbReference>
<proteinExistence type="inferred from homology"/>
<dbReference type="AlphaFoldDB" id="A0A223NX78"/>
<feature type="domain" description="Peptidase S8/S53" evidence="6">
    <location>
        <begin position="309"/>
        <end position="608"/>
    </location>
</feature>
<keyword evidence="3 5" id="KW-0378">Hydrolase</keyword>
<feature type="active site" description="Charge relay system" evidence="5">
    <location>
        <position position="273"/>
    </location>
</feature>
<dbReference type="KEGG" id="muc:MuYL_2272"/>
<keyword evidence="4 5" id="KW-0720">Serine protease</keyword>
<keyword evidence="8" id="KW-1185">Reference proteome</keyword>
<dbReference type="GO" id="GO:0006508">
    <property type="term" value="P:proteolysis"/>
    <property type="evidence" value="ECO:0007669"/>
    <property type="project" value="UniProtKB-KW"/>
</dbReference>
<evidence type="ECO:0000256" key="5">
    <source>
        <dbReference type="PROSITE-ProRule" id="PRU01240"/>
    </source>
</evidence>
<dbReference type="InterPro" id="IPR036852">
    <property type="entry name" value="Peptidase_S8/S53_dom_sf"/>
</dbReference>
<dbReference type="EMBL" id="CP022743">
    <property type="protein sequence ID" value="ASU34161.1"/>
    <property type="molecule type" value="Genomic_DNA"/>
</dbReference>
<dbReference type="PANTHER" id="PTHR43806:SF11">
    <property type="entry name" value="CEREVISIN-RELATED"/>
    <property type="match status" value="1"/>
</dbReference>
<comment type="similarity">
    <text evidence="1 5">Belongs to the peptidase S8 family.</text>
</comment>
<dbReference type="RefSeq" id="WP_094570547.1">
    <property type="nucleotide sequence ID" value="NZ_CP022743.1"/>
</dbReference>